<evidence type="ECO:0000256" key="6">
    <source>
        <dbReference type="ARBA" id="ARBA00047317"/>
    </source>
</evidence>
<dbReference type="Gene3D" id="3.40.980.10">
    <property type="entry name" value="MoaB/Mog-like domain"/>
    <property type="match status" value="1"/>
</dbReference>
<evidence type="ECO:0000256" key="7">
    <source>
        <dbReference type="RuleBase" id="RU365090"/>
    </source>
</evidence>
<dbReference type="Proteomes" id="UP000293289">
    <property type="component" value="Unassembled WGS sequence"/>
</dbReference>
<dbReference type="GO" id="GO:0006777">
    <property type="term" value="P:Mo-molybdopterin cofactor biosynthetic process"/>
    <property type="evidence" value="ECO:0007669"/>
    <property type="project" value="UniProtKB-UniRule"/>
</dbReference>
<dbReference type="GO" id="GO:0005829">
    <property type="term" value="C:cytosol"/>
    <property type="evidence" value="ECO:0007669"/>
    <property type="project" value="TreeGrafter"/>
</dbReference>
<dbReference type="PANTHER" id="PTHR10192">
    <property type="entry name" value="MOLYBDOPTERIN BIOSYNTHESIS PROTEIN"/>
    <property type="match status" value="1"/>
</dbReference>
<dbReference type="CDD" id="cd00887">
    <property type="entry name" value="MoeA"/>
    <property type="match status" value="1"/>
</dbReference>
<dbReference type="InterPro" id="IPR036135">
    <property type="entry name" value="MoeA_linker/N_sf"/>
</dbReference>
<keyword evidence="4 7" id="KW-0500">Molybdenum</keyword>
<dbReference type="Pfam" id="PF03453">
    <property type="entry name" value="MoeA_N"/>
    <property type="match status" value="1"/>
</dbReference>
<name>A0A4Q7MCR5_9MICO</name>
<dbReference type="EC" id="2.10.1.1" evidence="7"/>
<keyword evidence="7 9" id="KW-0808">Transferase</keyword>
<dbReference type="GO" id="GO:0061599">
    <property type="term" value="F:molybdopterin molybdotransferase activity"/>
    <property type="evidence" value="ECO:0007669"/>
    <property type="project" value="UniProtKB-UniRule"/>
</dbReference>
<comment type="catalytic activity">
    <reaction evidence="6">
        <text>adenylyl-molybdopterin + molybdate = Mo-molybdopterin + AMP + H(+)</text>
        <dbReference type="Rhea" id="RHEA:35047"/>
        <dbReference type="ChEBI" id="CHEBI:15378"/>
        <dbReference type="ChEBI" id="CHEBI:36264"/>
        <dbReference type="ChEBI" id="CHEBI:62727"/>
        <dbReference type="ChEBI" id="CHEBI:71302"/>
        <dbReference type="ChEBI" id="CHEBI:456215"/>
        <dbReference type="EC" id="2.10.1.1"/>
    </reaction>
</comment>
<dbReference type="Gene3D" id="3.90.105.10">
    <property type="entry name" value="Molybdopterin biosynthesis moea protein, domain 2"/>
    <property type="match status" value="1"/>
</dbReference>
<evidence type="ECO:0000256" key="1">
    <source>
        <dbReference type="ARBA" id="ARBA00002901"/>
    </source>
</evidence>
<dbReference type="InterPro" id="IPR005110">
    <property type="entry name" value="MoeA_linker/N"/>
</dbReference>
<evidence type="ECO:0000256" key="5">
    <source>
        <dbReference type="ARBA" id="ARBA00023150"/>
    </source>
</evidence>
<protein>
    <recommendedName>
        <fullName evidence="7">Molybdopterin molybdenumtransferase</fullName>
        <ecNumber evidence="7">2.10.1.1</ecNumber>
    </recommendedName>
</protein>
<keyword evidence="7" id="KW-0460">Magnesium</keyword>
<dbReference type="SMART" id="SM00852">
    <property type="entry name" value="MoCF_biosynth"/>
    <property type="match status" value="1"/>
</dbReference>
<comment type="cofactor">
    <cofactor evidence="7">
        <name>Mg(2+)</name>
        <dbReference type="ChEBI" id="CHEBI:18420"/>
    </cofactor>
</comment>
<dbReference type="EMBL" id="SGWY01000003">
    <property type="protein sequence ID" value="RZS64708.1"/>
    <property type="molecule type" value="Genomic_DNA"/>
</dbReference>
<evidence type="ECO:0000256" key="4">
    <source>
        <dbReference type="ARBA" id="ARBA00022505"/>
    </source>
</evidence>
<dbReference type="Gene3D" id="2.170.190.11">
    <property type="entry name" value="Molybdopterin biosynthesis moea protein, domain 3"/>
    <property type="match status" value="1"/>
</dbReference>
<dbReference type="Pfam" id="PF00994">
    <property type="entry name" value="MoCF_biosynth"/>
    <property type="match status" value="1"/>
</dbReference>
<organism evidence="9 10">
    <name type="scientific">Agromyces ramosus</name>
    <dbReference type="NCBI Taxonomy" id="33879"/>
    <lineage>
        <taxon>Bacteria</taxon>
        <taxon>Bacillati</taxon>
        <taxon>Actinomycetota</taxon>
        <taxon>Actinomycetes</taxon>
        <taxon>Micrococcales</taxon>
        <taxon>Microbacteriaceae</taxon>
        <taxon>Agromyces</taxon>
    </lineage>
</organism>
<keyword evidence="7" id="KW-0479">Metal-binding</keyword>
<dbReference type="InterPro" id="IPR036425">
    <property type="entry name" value="MoaB/Mog-like_dom_sf"/>
</dbReference>
<dbReference type="OrthoDB" id="3196725at2"/>
<dbReference type="PROSITE" id="PS01078">
    <property type="entry name" value="MOCF_BIOSYNTHESIS_1"/>
    <property type="match status" value="1"/>
</dbReference>
<comment type="caution">
    <text evidence="9">The sequence shown here is derived from an EMBL/GenBank/DDBJ whole genome shotgun (WGS) entry which is preliminary data.</text>
</comment>
<proteinExistence type="inferred from homology"/>
<accession>A0A4Q7MCR5</accession>
<evidence type="ECO:0000313" key="10">
    <source>
        <dbReference type="Proteomes" id="UP000293289"/>
    </source>
</evidence>
<comment type="pathway">
    <text evidence="2 7">Cofactor biosynthesis; molybdopterin biosynthesis.</text>
</comment>
<reference evidence="9 10" key="1">
    <citation type="submission" date="2019-02" db="EMBL/GenBank/DDBJ databases">
        <title>Genomic Encyclopedia of Type Strains, Phase IV (KMG-IV): sequencing the most valuable type-strain genomes for metagenomic binning, comparative biology and taxonomic classification.</title>
        <authorList>
            <person name="Goeker M."/>
        </authorList>
    </citation>
    <scope>NUCLEOTIDE SEQUENCE [LARGE SCALE GENOMIC DNA]</scope>
    <source>
        <strain evidence="9 10">DSM 43045</strain>
    </source>
</reference>
<gene>
    <name evidence="9" type="ORF">EV187_3095</name>
</gene>
<evidence type="ECO:0000256" key="3">
    <source>
        <dbReference type="ARBA" id="ARBA00010763"/>
    </source>
</evidence>
<dbReference type="UniPathway" id="UPA00344"/>
<dbReference type="InterPro" id="IPR001453">
    <property type="entry name" value="MoaB/Mog_dom"/>
</dbReference>
<dbReference type="AlphaFoldDB" id="A0A4Q7MCR5"/>
<dbReference type="SUPFAM" id="SSF53218">
    <property type="entry name" value="Molybdenum cofactor biosynthesis proteins"/>
    <property type="match status" value="1"/>
</dbReference>
<dbReference type="Gene3D" id="2.40.340.10">
    <property type="entry name" value="MoeA, C-terminal, domain IV"/>
    <property type="match status" value="1"/>
</dbReference>
<dbReference type="Pfam" id="PF03454">
    <property type="entry name" value="MoeA_C"/>
    <property type="match status" value="1"/>
</dbReference>
<dbReference type="InterPro" id="IPR008284">
    <property type="entry name" value="MoCF_biosynth_CS"/>
</dbReference>
<evidence type="ECO:0000313" key="9">
    <source>
        <dbReference type="EMBL" id="RZS64708.1"/>
    </source>
</evidence>
<feature type="domain" description="MoaB/Mog" evidence="8">
    <location>
        <begin position="169"/>
        <end position="304"/>
    </location>
</feature>
<keyword evidence="10" id="KW-1185">Reference proteome</keyword>
<comment type="function">
    <text evidence="1 7">Catalyzes the insertion of molybdate into adenylated molybdopterin with the concomitant release of AMP.</text>
</comment>
<dbReference type="SUPFAM" id="SSF63882">
    <property type="entry name" value="MoeA N-terminal region -like"/>
    <property type="match status" value="1"/>
</dbReference>
<comment type="similarity">
    <text evidence="3 7">Belongs to the MoeA family.</text>
</comment>
<evidence type="ECO:0000259" key="8">
    <source>
        <dbReference type="SMART" id="SM00852"/>
    </source>
</evidence>
<dbReference type="InterPro" id="IPR036688">
    <property type="entry name" value="MoeA_C_domain_IV_sf"/>
</dbReference>
<dbReference type="InterPro" id="IPR038987">
    <property type="entry name" value="MoeA-like"/>
</dbReference>
<evidence type="ECO:0000256" key="2">
    <source>
        <dbReference type="ARBA" id="ARBA00005046"/>
    </source>
</evidence>
<dbReference type="GO" id="GO:0046872">
    <property type="term" value="F:metal ion binding"/>
    <property type="evidence" value="ECO:0007669"/>
    <property type="project" value="UniProtKB-UniRule"/>
</dbReference>
<sequence>MSSGLDWHDARSRAAAAAPAPVVEVVPLDLAIGRVLAEDLPTPIPLPHYASSAMDGWAVRGEAPWDLVARHALGPGEAAVIVTGGLVPTGAEAVLRAEAGRVIADRLWAVGETGRRDVDGRRHIRPAGTEAAAGEPVLHAGALLTPPRVALAAAAGADRLFVRRRPRVALVLTGDEVVEAGVPAPGMVRDSFRIALPAILDALGADVVAIHRVGDDTEATRIAVGDDPVDLVVTTGGTGGSHADQVRDAVSRLGAEVLVPSVAMRPGGPTFLARTPDRLVLGLPGNPLAAVLGLLAVGGPLLAAWTGRDVRATTVAVETPVEGRRGTTRLIPVAVRDGVATPTAHAGAAMLRGLAAADAVLVVPEGGVDAGASAAALVLPWPT</sequence>
<dbReference type="SUPFAM" id="SSF63867">
    <property type="entry name" value="MoeA C-terminal domain-like"/>
    <property type="match status" value="1"/>
</dbReference>
<dbReference type="InterPro" id="IPR005111">
    <property type="entry name" value="MoeA_C_domain_IV"/>
</dbReference>
<dbReference type="PANTHER" id="PTHR10192:SF5">
    <property type="entry name" value="GEPHYRIN"/>
    <property type="match status" value="1"/>
</dbReference>
<dbReference type="RefSeq" id="WP_130353909.1">
    <property type="nucleotide sequence ID" value="NZ_SGWY01000003.1"/>
</dbReference>
<keyword evidence="5 7" id="KW-0501">Molybdenum cofactor biosynthesis</keyword>